<dbReference type="GO" id="GO:0009001">
    <property type="term" value="F:serine O-acetyltransferase activity"/>
    <property type="evidence" value="ECO:0007669"/>
    <property type="project" value="UniProtKB-EC"/>
</dbReference>
<evidence type="ECO:0000256" key="6">
    <source>
        <dbReference type="PIRNR" id="PIRNR000441"/>
    </source>
</evidence>
<dbReference type="InterPro" id="IPR011004">
    <property type="entry name" value="Trimer_LpxA-like_sf"/>
</dbReference>
<dbReference type="SUPFAM" id="SSF51161">
    <property type="entry name" value="Trimeric LpxA-like enzymes"/>
    <property type="match status" value="1"/>
</dbReference>
<keyword evidence="4" id="KW-0677">Repeat</keyword>
<dbReference type="CDD" id="cd03354">
    <property type="entry name" value="LbH_SAT"/>
    <property type="match status" value="1"/>
</dbReference>
<evidence type="ECO:0000256" key="2">
    <source>
        <dbReference type="ARBA" id="ARBA00018522"/>
    </source>
</evidence>
<dbReference type="RefSeq" id="WP_194504402.1">
    <property type="nucleotide sequence ID" value="NZ_JADIVZ010000009.1"/>
</dbReference>
<dbReference type="Proteomes" id="UP000656804">
    <property type="component" value="Unassembled WGS sequence"/>
</dbReference>
<dbReference type="EMBL" id="JADIVZ010000009">
    <property type="protein sequence ID" value="MBF4163151.1"/>
    <property type="molecule type" value="Genomic_DNA"/>
</dbReference>
<dbReference type="PROSITE" id="PS00101">
    <property type="entry name" value="HEXAPEP_TRANSFERASES"/>
    <property type="match status" value="1"/>
</dbReference>
<evidence type="ECO:0000256" key="1">
    <source>
        <dbReference type="ARBA" id="ARBA00007274"/>
    </source>
</evidence>
<evidence type="ECO:0000256" key="3">
    <source>
        <dbReference type="ARBA" id="ARBA00022679"/>
    </source>
</evidence>
<evidence type="ECO:0000256" key="5">
    <source>
        <dbReference type="ARBA" id="ARBA00023315"/>
    </source>
</evidence>
<keyword evidence="3 6" id="KW-0808">Transferase</keyword>
<gene>
    <name evidence="7" type="ORF">ISG29_15760</name>
</gene>
<dbReference type="EC" id="2.3.1.30" evidence="6"/>
<dbReference type="Pfam" id="PF14602">
    <property type="entry name" value="Hexapep_2"/>
    <property type="match status" value="1"/>
</dbReference>
<name>A0A930UZZ3_9ACTN</name>
<dbReference type="InterPro" id="IPR045304">
    <property type="entry name" value="LbH_SAT"/>
</dbReference>
<keyword evidence="8" id="KW-1185">Reference proteome</keyword>
<comment type="catalytic activity">
    <reaction evidence="6">
        <text>L-serine + acetyl-CoA = O-acetyl-L-serine + CoA</text>
        <dbReference type="Rhea" id="RHEA:24560"/>
        <dbReference type="ChEBI" id="CHEBI:33384"/>
        <dbReference type="ChEBI" id="CHEBI:57287"/>
        <dbReference type="ChEBI" id="CHEBI:57288"/>
        <dbReference type="ChEBI" id="CHEBI:58340"/>
        <dbReference type="EC" id="2.3.1.30"/>
    </reaction>
</comment>
<dbReference type="Gene3D" id="2.160.10.10">
    <property type="entry name" value="Hexapeptide repeat proteins"/>
    <property type="match status" value="1"/>
</dbReference>
<dbReference type="GO" id="GO:0006535">
    <property type="term" value="P:cysteine biosynthetic process from serine"/>
    <property type="evidence" value="ECO:0007669"/>
    <property type="project" value="InterPro"/>
</dbReference>
<dbReference type="PIRSF" id="PIRSF000441">
    <property type="entry name" value="CysE"/>
    <property type="match status" value="1"/>
</dbReference>
<protein>
    <recommendedName>
        <fullName evidence="2 6">Serine acetyltransferase</fullName>
        <ecNumber evidence="6">2.3.1.30</ecNumber>
    </recommendedName>
</protein>
<evidence type="ECO:0000313" key="8">
    <source>
        <dbReference type="Proteomes" id="UP000656804"/>
    </source>
</evidence>
<comment type="similarity">
    <text evidence="1 6">Belongs to the transferase hexapeptide repeat family.</text>
</comment>
<dbReference type="InterPro" id="IPR001451">
    <property type="entry name" value="Hexapep"/>
</dbReference>
<evidence type="ECO:0000256" key="4">
    <source>
        <dbReference type="ARBA" id="ARBA00022737"/>
    </source>
</evidence>
<dbReference type="InterPro" id="IPR018357">
    <property type="entry name" value="Hexapep_transf_CS"/>
</dbReference>
<dbReference type="PANTHER" id="PTHR42811">
    <property type="entry name" value="SERINE ACETYLTRANSFERASE"/>
    <property type="match status" value="1"/>
</dbReference>
<dbReference type="Pfam" id="PF00132">
    <property type="entry name" value="Hexapep"/>
    <property type="match status" value="1"/>
</dbReference>
<dbReference type="AlphaFoldDB" id="A0A930UZZ3"/>
<evidence type="ECO:0000313" key="7">
    <source>
        <dbReference type="EMBL" id="MBF4163151.1"/>
    </source>
</evidence>
<keyword evidence="5 6" id="KW-0012">Acyltransferase</keyword>
<proteinExistence type="inferred from homology"/>
<sequence>MTDPVLNRAWLTQDWSVNAGAPRLQLMLVLFRLAQALRRPFDRRCRIIALPIVVLYTWYAEALCSVELPVRTRVGPRLRVRHGFGIVFNDACVVGADVEVRHGVTLGNKVEGGACPTLEDGVSLGVNATVLGGVRIGRGAIVGAGAVVVHDVAPGVTVVGTPAKPV</sequence>
<organism evidence="7 8">
    <name type="scientific">Nocardioides acrostichi</name>
    <dbReference type="NCBI Taxonomy" id="2784339"/>
    <lineage>
        <taxon>Bacteria</taxon>
        <taxon>Bacillati</taxon>
        <taxon>Actinomycetota</taxon>
        <taxon>Actinomycetes</taxon>
        <taxon>Propionibacteriales</taxon>
        <taxon>Nocardioidaceae</taxon>
        <taxon>Nocardioides</taxon>
    </lineage>
</organism>
<dbReference type="GO" id="GO:0005737">
    <property type="term" value="C:cytoplasm"/>
    <property type="evidence" value="ECO:0007669"/>
    <property type="project" value="InterPro"/>
</dbReference>
<comment type="caution">
    <text evidence="7">The sequence shown here is derived from an EMBL/GenBank/DDBJ whole genome shotgun (WGS) entry which is preliminary data.</text>
</comment>
<accession>A0A930UZZ3</accession>
<dbReference type="InterPro" id="IPR005881">
    <property type="entry name" value="Ser_O-AcTrfase"/>
</dbReference>
<reference evidence="7" key="1">
    <citation type="submission" date="2020-11" db="EMBL/GenBank/DDBJ databases">
        <title>Nocardioides sp. CBS4Y-1, whole genome shotgun sequence.</title>
        <authorList>
            <person name="Tuo L."/>
        </authorList>
    </citation>
    <scope>NUCLEOTIDE SEQUENCE</scope>
    <source>
        <strain evidence="7">CBS4Y-1</strain>
    </source>
</reference>